<protein>
    <recommendedName>
        <fullName evidence="4">Addiction module protein</fullName>
    </recommendedName>
</protein>
<dbReference type="RefSeq" id="WP_100921074.1">
    <property type="nucleotide sequence ID" value="NZ_CP020370.1"/>
</dbReference>
<dbReference type="Pfam" id="PF09720">
    <property type="entry name" value="Unstab_antitox"/>
    <property type="match status" value="1"/>
</dbReference>
<dbReference type="AlphaFoldDB" id="A0A2K8UCU3"/>
<feature type="region of interest" description="Disordered" evidence="1">
    <location>
        <begin position="52"/>
        <end position="73"/>
    </location>
</feature>
<evidence type="ECO:0000313" key="3">
    <source>
        <dbReference type="Proteomes" id="UP000232638"/>
    </source>
</evidence>
<proteinExistence type="predicted"/>
<feature type="compositionally biased region" description="Polar residues" evidence="1">
    <location>
        <begin position="55"/>
        <end position="65"/>
    </location>
</feature>
<dbReference type="NCBIfam" id="TIGR02574">
    <property type="entry name" value="stabl_TIGR02574"/>
    <property type="match status" value="1"/>
</dbReference>
<dbReference type="InterPro" id="IPR013406">
    <property type="entry name" value="CHP02574_addiction_mod"/>
</dbReference>
<dbReference type="Proteomes" id="UP000232638">
    <property type="component" value="Chromosome"/>
</dbReference>
<keyword evidence="3" id="KW-1185">Reference proteome</keyword>
<reference evidence="2 3" key="1">
    <citation type="submission" date="2017-03" db="EMBL/GenBank/DDBJ databases">
        <title>Complete genome sequence of Candidatus 'Thiodictyon syntrophicum' sp. nov. strain Cad16T, a photolithoautotroph purple sulfur bacterium isolated from an alpine meromictic lake.</title>
        <authorList>
            <person name="Luedin S.M."/>
            <person name="Pothier J.F."/>
            <person name="Danza F."/>
            <person name="Storelli N."/>
            <person name="Wittwer M."/>
            <person name="Tonolla M."/>
        </authorList>
    </citation>
    <scope>NUCLEOTIDE SEQUENCE [LARGE SCALE GENOMIC DNA]</scope>
    <source>
        <strain evidence="2 3">Cad16T</strain>
    </source>
</reference>
<sequence>MVNAALISQVRKLDVADRIELIRTVWETFDEPDLAITEAEKVLLDARLADAENNPMDQSPWSEVQSRLLRQLP</sequence>
<dbReference type="EMBL" id="CP020370">
    <property type="protein sequence ID" value="AUB83386.1"/>
    <property type="molecule type" value="Genomic_DNA"/>
</dbReference>
<gene>
    <name evidence="2" type="ORF">THSYN_22195</name>
</gene>
<organism evidence="2 3">
    <name type="scientific">Candidatus Thiodictyon syntrophicum</name>
    <dbReference type="NCBI Taxonomy" id="1166950"/>
    <lineage>
        <taxon>Bacteria</taxon>
        <taxon>Pseudomonadati</taxon>
        <taxon>Pseudomonadota</taxon>
        <taxon>Gammaproteobacteria</taxon>
        <taxon>Chromatiales</taxon>
        <taxon>Chromatiaceae</taxon>
        <taxon>Thiodictyon</taxon>
    </lineage>
</organism>
<accession>A0A2K8UCU3</accession>
<dbReference type="KEGG" id="tsy:THSYN_22195"/>
<evidence type="ECO:0008006" key="4">
    <source>
        <dbReference type="Google" id="ProtNLM"/>
    </source>
</evidence>
<name>A0A2K8UCU3_9GAMM</name>
<evidence type="ECO:0000313" key="2">
    <source>
        <dbReference type="EMBL" id="AUB83386.1"/>
    </source>
</evidence>
<dbReference type="OrthoDB" id="7064919at2"/>
<evidence type="ECO:0000256" key="1">
    <source>
        <dbReference type="SAM" id="MobiDB-lite"/>
    </source>
</evidence>